<keyword evidence="6" id="KW-1185">Reference proteome</keyword>
<keyword evidence="1" id="KW-0547">Nucleotide-binding</keyword>
<dbReference type="PATRIC" id="fig|997296.3.peg.1033"/>
<evidence type="ECO:0000313" key="5">
    <source>
        <dbReference type="EMBL" id="EIJ82215.1"/>
    </source>
</evidence>
<dbReference type="NCBIfam" id="TIGR00724">
    <property type="entry name" value="urea_amlyse_rel"/>
    <property type="match status" value="1"/>
</dbReference>
<dbReference type="EMBL" id="AFEU01000001">
    <property type="protein sequence ID" value="EIJ82215.1"/>
    <property type="molecule type" value="Genomic_DNA"/>
</dbReference>
<keyword evidence="2" id="KW-0378">Hydrolase</keyword>
<evidence type="ECO:0000256" key="3">
    <source>
        <dbReference type="ARBA" id="ARBA00022840"/>
    </source>
</evidence>
<dbReference type="eggNOG" id="COG1984">
    <property type="taxonomic scope" value="Bacteria"/>
</dbReference>
<name>I3E6U4_BACMT</name>
<reference evidence="5 6" key="1">
    <citation type="journal article" date="2012" name="Appl. Environ. Microbiol.">
        <title>Genome Sequence of Thermotolerant Bacillus methanolicus: Features and Regulation Related to Methylotrophy and Production of L-Lysine and L-Glutamate from Methanol.</title>
        <authorList>
            <person name="Heggeset T.M."/>
            <person name="Krog A."/>
            <person name="Balzer S."/>
            <person name="Wentzel A."/>
            <person name="Ellingsen T.E."/>
            <person name="Brautaset T."/>
        </authorList>
    </citation>
    <scope>NUCLEOTIDE SEQUENCE [LARGE SCALE GENOMIC DNA]</scope>
    <source>
        <strain evidence="5 6">PB1</strain>
    </source>
</reference>
<dbReference type="InterPro" id="IPR029000">
    <property type="entry name" value="Cyclophilin-like_dom_sf"/>
</dbReference>
<accession>I3E6U4</accession>
<evidence type="ECO:0000256" key="2">
    <source>
        <dbReference type="ARBA" id="ARBA00022801"/>
    </source>
</evidence>
<proteinExistence type="predicted"/>
<dbReference type="InterPro" id="IPR052708">
    <property type="entry name" value="PxpC"/>
</dbReference>
<dbReference type="PANTHER" id="PTHR43309:SF5">
    <property type="entry name" value="5-OXOPROLINASE SUBUNIT C"/>
    <property type="match status" value="1"/>
</dbReference>
<dbReference type="OrthoDB" id="9782422at2"/>
<dbReference type="AlphaFoldDB" id="I3E6U4"/>
<sequence>MITIIKPGLLTTVQDLGRFGFQKYGIIVSGVMDQLSHRISNLLAGNEEHEPTLELTLLGPTIEFNENALISICGSDLSPVIDGKPVRLWRSVFVKKGSILRFGPCKIGCRAYLAVAGGFKVPTIMNSKSTYLRAEIGGFNGRALQAGDQLEFGSPSDLSTRIIERLRKRSENQQFVEMEWSVATDLIPIHKNKFTIRVMKGRQFHLFTKESQDKFFHEPFEVTAQSDRMGYRLKGPKLTLKNTAEIISEAVNFGTIQVPSDGNPIVLLADRQTTGGYPKIGQIPTVDLPLIAQAKPGDSIKFTEISHNEAQHLLLKRERKILQLKQGIFLKFRQGD</sequence>
<gene>
    <name evidence="5" type="ORF">PB1_04755</name>
</gene>
<dbReference type="Gene3D" id="2.40.100.10">
    <property type="entry name" value="Cyclophilin-like"/>
    <property type="match status" value="1"/>
</dbReference>
<dbReference type="PANTHER" id="PTHR43309">
    <property type="entry name" value="5-OXOPROLINASE SUBUNIT C"/>
    <property type="match status" value="1"/>
</dbReference>
<dbReference type="GO" id="GO:0016787">
    <property type="term" value="F:hydrolase activity"/>
    <property type="evidence" value="ECO:0007669"/>
    <property type="project" value="UniProtKB-KW"/>
</dbReference>
<keyword evidence="3" id="KW-0067">ATP-binding</keyword>
<protein>
    <recommendedName>
        <fullName evidence="4">Carboxyltransferase domain-containing protein</fullName>
    </recommendedName>
</protein>
<evidence type="ECO:0000256" key="1">
    <source>
        <dbReference type="ARBA" id="ARBA00022741"/>
    </source>
</evidence>
<dbReference type="RefSeq" id="WP_003351022.1">
    <property type="nucleotide sequence ID" value="NZ_AFEU01000001.1"/>
</dbReference>
<feature type="domain" description="Carboxyltransferase" evidence="4">
    <location>
        <begin position="23"/>
        <end position="320"/>
    </location>
</feature>
<dbReference type="InterPro" id="IPR003778">
    <property type="entry name" value="CT_A_B"/>
</dbReference>
<organism evidence="5 6">
    <name type="scientific">Bacillus methanolicus PB1</name>
    <dbReference type="NCBI Taxonomy" id="997296"/>
    <lineage>
        <taxon>Bacteria</taxon>
        <taxon>Bacillati</taxon>
        <taxon>Bacillota</taxon>
        <taxon>Bacilli</taxon>
        <taxon>Bacillales</taxon>
        <taxon>Bacillaceae</taxon>
        <taxon>Bacillus</taxon>
    </lineage>
</organism>
<dbReference type="Proteomes" id="UP000010523">
    <property type="component" value="Unassembled WGS sequence"/>
</dbReference>
<dbReference type="Pfam" id="PF02626">
    <property type="entry name" value="CT_A_B"/>
    <property type="match status" value="1"/>
</dbReference>
<comment type="caution">
    <text evidence="5">The sequence shown here is derived from an EMBL/GenBank/DDBJ whole genome shotgun (WGS) entry which is preliminary data.</text>
</comment>
<evidence type="ECO:0000259" key="4">
    <source>
        <dbReference type="SMART" id="SM00797"/>
    </source>
</evidence>
<evidence type="ECO:0000313" key="6">
    <source>
        <dbReference type="Proteomes" id="UP000010523"/>
    </source>
</evidence>
<dbReference type="GO" id="GO:0005524">
    <property type="term" value="F:ATP binding"/>
    <property type="evidence" value="ECO:0007669"/>
    <property type="project" value="UniProtKB-KW"/>
</dbReference>
<dbReference type="SMART" id="SM00797">
    <property type="entry name" value="AHS2"/>
    <property type="match status" value="1"/>
</dbReference>
<dbReference type="SUPFAM" id="SSF50891">
    <property type="entry name" value="Cyclophilin-like"/>
    <property type="match status" value="1"/>
</dbReference>
<dbReference type="STRING" id="997296.PB1_04755"/>